<gene>
    <name evidence="1" type="ORF">RHMOL_Rhmol03G0196200</name>
</gene>
<sequence length="695" mass="75003">MDKNSTDFQRLDDTENSVSSVHGDLILGSIACQTLCIGERNVRRRRPVPLIICYDFNAFVLPNGHAGGHGNAVISMAEGTIAMAEGLGFKALDSNEIRRKQVPHMDCPKTSLPFSRDPPGLIISGEIDLQGTDSRSAPSSSPNRFGTHSPNSSKTPGRSVAPSPAGEDFGPFSPKSSKNSSPSRKLQQVFQEALHREAEERAAHLLALTGKEKAENPQFAISSELGNHNPSESFRAPATAFRNHKPFDLCPGALASPVSSMLPSSSAGFGAGSQIQNKRSSPSRNHQQALFEDGLILEAEERARQQHLKVQDSEVQNSNPKVLVNARGSPYVVGDPNLGYSVVDSKPRYASSAQVLDSKSGIKSASLPSASSIPASQPGARTRLNQPTKNWASLFRSQGPSSNMKLEFYPEFKKGKNAVVELDVTHLDENCWSHCLVGHFLDERMDYRLANSTAHKLWGKMTKYGLLSVKSDNAGFLYFEFKDEATDELTEDILVTVEGESVTVRVEYQLMPPVCSSCKVFGHATTRCPRKIPPKQAPDQALPDREWQIVTNGNAVRNIGGSEALDAVTIPVVAVVDTAIPTVTVGVTHESESEGDELNVSPDFPLEVKEAAGALSSSGAVDSVRPPFEPDPVVTRVVPSQPVLIVKPVPPDDIAVTVQGNVALQSPHEVKTHCSKGSGSNSSKKWSKSSKRRNK</sequence>
<organism evidence="1 2">
    <name type="scientific">Rhododendron molle</name>
    <name type="common">Chinese azalea</name>
    <name type="synonym">Azalea mollis</name>
    <dbReference type="NCBI Taxonomy" id="49168"/>
    <lineage>
        <taxon>Eukaryota</taxon>
        <taxon>Viridiplantae</taxon>
        <taxon>Streptophyta</taxon>
        <taxon>Embryophyta</taxon>
        <taxon>Tracheophyta</taxon>
        <taxon>Spermatophyta</taxon>
        <taxon>Magnoliopsida</taxon>
        <taxon>eudicotyledons</taxon>
        <taxon>Gunneridae</taxon>
        <taxon>Pentapetalae</taxon>
        <taxon>asterids</taxon>
        <taxon>Ericales</taxon>
        <taxon>Ericaceae</taxon>
        <taxon>Ericoideae</taxon>
        <taxon>Rhodoreae</taxon>
        <taxon>Rhododendron</taxon>
    </lineage>
</organism>
<comment type="caution">
    <text evidence="1">The sequence shown here is derived from an EMBL/GenBank/DDBJ whole genome shotgun (WGS) entry which is preliminary data.</text>
</comment>
<name>A0ACC0PHK0_RHOML</name>
<keyword evidence="2" id="KW-1185">Reference proteome</keyword>
<evidence type="ECO:0000313" key="2">
    <source>
        <dbReference type="Proteomes" id="UP001062846"/>
    </source>
</evidence>
<dbReference type="Proteomes" id="UP001062846">
    <property type="component" value="Chromosome 3"/>
</dbReference>
<proteinExistence type="predicted"/>
<reference evidence="1" key="1">
    <citation type="submission" date="2022-02" db="EMBL/GenBank/DDBJ databases">
        <title>Plant Genome Project.</title>
        <authorList>
            <person name="Zhang R.-G."/>
        </authorList>
    </citation>
    <scope>NUCLEOTIDE SEQUENCE</scope>
    <source>
        <strain evidence="1">AT1</strain>
    </source>
</reference>
<accession>A0ACC0PHK0</accession>
<protein>
    <submittedName>
        <fullName evidence="1">Uncharacterized protein</fullName>
    </submittedName>
</protein>
<evidence type="ECO:0000313" key="1">
    <source>
        <dbReference type="EMBL" id="KAI8564636.1"/>
    </source>
</evidence>
<dbReference type="EMBL" id="CM046390">
    <property type="protein sequence ID" value="KAI8564636.1"/>
    <property type="molecule type" value="Genomic_DNA"/>
</dbReference>